<comment type="caution">
    <text evidence="2">The sequence shown here is derived from an EMBL/GenBank/DDBJ whole genome shotgun (WGS) entry which is preliminary data.</text>
</comment>
<sequence>MIAAESFFPQDMPGSSGGGWFRNDGGGGGNGGFKIRLFWHASNEEQWNQDPTFWYIGNTLDKCIGIANEIGKFPLIIRLALVVTLHITRRSLRTFVKRDWLGAELHWFWWRNLCWGGKNMSLR</sequence>
<name>A0AAV5HXY8_9ROSI</name>
<reference evidence="2 3" key="1">
    <citation type="journal article" date="2021" name="Commun. Biol.">
        <title>The genome of Shorea leprosula (Dipterocarpaceae) highlights the ecological relevance of drought in aseasonal tropical rainforests.</title>
        <authorList>
            <person name="Ng K.K.S."/>
            <person name="Kobayashi M.J."/>
            <person name="Fawcett J.A."/>
            <person name="Hatakeyama M."/>
            <person name="Paape T."/>
            <person name="Ng C.H."/>
            <person name="Ang C.C."/>
            <person name="Tnah L.H."/>
            <person name="Lee C.T."/>
            <person name="Nishiyama T."/>
            <person name="Sese J."/>
            <person name="O'Brien M.J."/>
            <person name="Copetti D."/>
            <person name="Mohd Noor M.I."/>
            <person name="Ong R.C."/>
            <person name="Putra M."/>
            <person name="Sireger I.Z."/>
            <person name="Indrioko S."/>
            <person name="Kosugi Y."/>
            <person name="Izuno A."/>
            <person name="Isagi Y."/>
            <person name="Lee S.L."/>
            <person name="Shimizu K.K."/>
        </authorList>
    </citation>
    <scope>NUCLEOTIDE SEQUENCE [LARGE SCALE GENOMIC DNA]</scope>
    <source>
        <strain evidence="2">214</strain>
    </source>
</reference>
<keyword evidence="3" id="KW-1185">Reference proteome</keyword>
<evidence type="ECO:0000256" key="1">
    <source>
        <dbReference type="SAM" id="MobiDB-lite"/>
    </source>
</evidence>
<organism evidence="2 3">
    <name type="scientific">Rubroshorea leprosula</name>
    <dbReference type="NCBI Taxonomy" id="152421"/>
    <lineage>
        <taxon>Eukaryota</taxon>
        <taxon>Viridiplantae</taxon>
        <taxon>Streptophyta</taxon>
        <taxon>Embryophyta</taxon>
        <taxon>Tracheophyta</taxon>
        <taxon>Spermatophyta</taxon>
        <taxon>Magnoliopsida</taxon>
        <taxon>eudicotyledons</taxon>
        <taxon>Gunneridae</taxon>
        <taxon>Pentapetalae</taxon>
        <taxon>rosids</taxon>
        <taxon>malvids</taxon>
        <taxon>Malvales</taxon>
        <taxon>Dipterocarpaceae</taxon>
        <taxon>Rubroshorea</taxon>
    </lineage>
</organism>
<proteinExistence type="predicted"/>
<evidence type="ECO:0000313" key="2">
    <source>
        <dbReference type="EMBL" id="GKU93633.1"/>
    </source>
</evidence>
<evidence type="ECO:0000313" key="3">
    <source>
        <dbReference type="Proteomes" id="UP001054252"/>
    </source>
</evidence>
<protein>
    <submittedName>
        <fullName evidence="2">Uncharacterized protein</fullName>
    </submittedName>
</protein>
<dbReference type="Proteomes" id="UP001054252">
    <property type="component" value="Unassembled WGS sequence"/>
</dbReference>
<gene>
    <name evidence="2" type="ORF">SLEP1_g7210</name>
</gene>
<feature type="region of interest" description="Disordered" evidence="1">
    <location>
        <begin position="1"/>
        <end position="21"/>
    </location>
</feature>
<dbReference type="AlphaFoldDB" id="A0AAV5HXY8"/>
<accession>A0AAV5HXY8</accession>
<dbReference type="EMBL" id="BPVZ01000007">
    <property type="protein sequence ID" value="GKU93633.1"/>
    <property type="molecule type" value="Genomic_DNA"/>
</dbReference>